<feature type="region of interest" description="Disordered" evidence="1">
    <location>
        <begin position="1"/>
        <end position="21"/>
    </location>
</feature>
<evidence type="ECO:0008006" key="4">
    <source>
        <dbReference type="Google" id="ProtNLM"/>
    </source>
</evidence>
<accession>A0ABY0HAZ6</accession>
<feature type="compositionally biased region" description="Low complexity" evidence="1">
    <location>
        <begin position="1"/>
        <end position="14"/>
    </location>
</feature>
<dbReference type="EMBL" id="QJNS01000075">
    <property type="protein sequence ID" value="RYO89271.1"/>
    <property type="molecule type" value="Genomic_DNA"/>
</dbReference>
<name>A0ABY0HAZ6_9PEZI</name>
<sequence length="355" mass="38939">MRSISSSPGPSTSKPQDRSLPLQYTEDQWQELGNMMFLDGTGAMNSVSNDTRAAAVPQTSYVPTSSTNHIPDSGIFTGGINMPPKTLQSTPEATFNQTLQERSELAWNSLPSSSHSDLPDTQTRPIEVHWMIINKLTKLNSKVSHDLHDLKRANRAGGNDKNVLVVKTLQHLDMMLELLGIFTHPKQHQGPEESPDCSLPDLSSSGSTQCSHLGGITFGWGEKVDTDIALMLLSYTMNVRSLYKLLCTELTTQSIPHFETRAQSLLSLRLEGLQTLDAEMCVHALMLISSLKFIKIQKELELIPRLGLLTQTANEAFQVVLGNGGALSPGFPAFGVEQIMDQFRRDIIAKVGPSG</sequence>
<protein>
    <recommendedName>
        <fullName evidence="4">Aflatoxin regulatory protein domain-containing protein</fullName>
    </recommendedName>
</protein>
<gene>
    <name evidence="2" type="ORF">DL762_003294</name>
</gene>
<dbReference type="Proteomes" id="UP000294003">
    <property type="component" value="Unassembled WGS sequence"/>
</dbReference>
<organism evidence="2 3">
    <name type="scientific">Monosporascus cannonballus</name>
    <dbReference type="NCBI Taxonomy" id="155416"/>
    <lineage>
        <taxon>Eukaryota</taxon>
        <taxon>Fungi</taxon>
        <taxon>Dikarya</taxon>
        <taxon>Ascomycota</taxon>
        <taxon>Pezizomycotina</taxon>
        <taxon>Sordariomycetes</taxon>
        <taxon>Xylariomycetidae</taxon>
        <taxon>Xylariales</taxon>
        <taxon>Xylariales incertae sedis</taxon>
        <taxon>Monosporascus</taxon>
    </lineage>
</organism>
<keyword evidence="3" id="KW-1185">Reference proteome</keyword>
<evidence type="ECO:0000313" key="2">
    <source>
        <dbReference type="EMBL" id="RYO89271.1"/>
    </source>
</evidence>
<reference evidence="2 3" key="1">
    <citation type="submission" date="2018-06" db="EMBL/GenBank/DDBJ databases">
        <title>Complete Genomes of Monosporascus.</title>
        <authorList>
            <person name="Robinson A.J."/>
            <person name="Natvig D.O."/>
        </authorList>
    </citation>
    <scope>NUCLEOTIDE SEQUENCE [LARGE SCALE GENOMIC DNA]</scope>
    <source>
        <strain evidence="2 3">CBS 609.92</strain>
    </source>
</reference>
<proteinExistence type="predicted"/>
<evidence type="ECO:0000256" key="1">
    <source>
        <dbReference type="SAM" id="MobiDB-lite"/>
    </source>
</evidence>
<comment type="caution">
    <text evidence="2">The sequence shown here is derived from an EMBL/GenBank/DDBJ whole genome shotgun (WGS) entry which is preliminary data.</text>
</comment>
<evidence type="ECO:0000313" key="3">
    <source>
        <dbReference type="Proteomes" id="UP000294003"/>
    </source>
</evidence>